<dbReference type="InterPro" id="IPR046358">
    <property type="entry name" value="Flagellin_C"/>
</dbReference>
<accession>A0A8J3T219</accession>
<evidence type="ECO:0000256" key="3">
    <source>
        <dbReference type="ARBA" id="ARBA00023143"/>
    </source>
</evidence>
<evidence type="ECO:0000256" key="5">
    <source>
        <dbReference type="SAM" id="MobiDB-lite"/>
    </source>
</evidence>
<dbReference type="SUPFAM" id="SSF64518">
    <property type="entry name" value="Phase 1 flagellin"/>
    <property type="match status" value="1"/>
</dbReference>
<dbReference type="PANTHER" id="PTHR42792">
    <property type="entry name" value="FLAGELLIN"/>
    <property type="match status" value="1"/>
</dbReference>
<dbReference type="GO" id="GO:0005576">
    <property type="term" value="C:extracellular region"/>
    <property type="evidence" value="ECO:0007669"/>
    <property type="project" value="UniProtKB-SubCell"/>
</dbReference>
<dbReference type="PANTHER" id="PTHR42792:SF2">
    <property type="entry name" value="FLAGELLIN"/>
    <property type="match status" value="1"/>
</dbReference>
<evidence type="ECO:0000313" key="9">
    <source>
        <dbReference type="Proteomes" id="UP000634476"/>
    </source>
</evidence>
<name>A0A8J3T219_9ACTN</name>
<keyword evidence="8" id="KW-0969">Cilium</keyword>
<dbReference type="Proteomes" id="UP000634476">
    <property type="component" value="Unassembled WGS sequence"/>
</dbReference>
<dbReference type="GO" id="GO:0005198">
    <property type="term" value="F:structural molecule activity"/>
    <property type="evidence" value="ECO:0007669"/>
    <property type="project" value="UniProtKB-UniRule"/>
</dbReference>
<dbReference type="InterPro" id="IPR001029">
    <property type="entry name" value="Flagellin_N"/>
</dbReference>
<comment type="caution">
    <text evidence="8">The sequence shown here is derived from an EMBL/GenBank/DDBJ whole genome shotgun (WGS) entry which is preliminary data.</text>
</comment>
<proteinExistence type="inferred from homology"/>
<keyword evidence="4" id="KW-0964">Secreted</keyword>
<dbReference type="GO" id="GO:0009288">
    <property type="term" value="C:bacterial-type flagellum"/>
    <property type="evidence" value="ECO:0007669"/>
    <property type="project" value="UniProtKB-SubCell"/>
</dbReference>
<reference evidence="8" key="1">
    <citation type="submission" date="2021-01" db="EMBL/GenBank/DDBJ databases">
        <title>Whole genome shotgun sequence of Planobispora takensis NBRC 109077.</title>
        <authorList>
            <person name="Komaki H."/>
            <person name="Tamura T."/>
        </authorList>
    </citation>
    <scope>NUCLEOTIDE SEQUENCE</scope>
    <source>
        <strain evidence="8">NBRC 109077</strain>
    </source>
</reference>
<dbReference type="InterPro" id="IPR001492">
    <property type="entry name" value="Flagellin"/>
</dbReference>
<protein>
    <recommendedName>
        <fullName evidence="2 4">Flagellin</fullName>
    </recommendedName>
</protein>
<dbReference type="InterPro" id="IPR042187">
    <property type="entry name" value="Flagellin_C_sub2"/>
</dbReference>
<comment type="subcellular location">
    <subcellularLocation>
        <location evidence="4">Secreted</location>
    </subcellularLocation>
    <subcellularLocation>
        <location evidence="4">Bacterial flagellum</location>
    </subcellularLocation>
</comment>
<evidence type="ECO:0000259" key="7">
    <source>
        <dbReference type="Pfam" id="PF00700"/>
    </source>
</evidence>
<feature type="domain" description="Flagellin C-terminal" evidence="7">
    <location>
        <begin position="210"/>
        <end position="293"/>
    </location>
</feature>
<dbReference type="AlphaFoldDB" id="A0A8J3T219"/>
<dbReference type="Pfam" id="PF00700">
    <property type="entry name" value="Flagellin_C"/>
    <property type="match status" value="1"/>
</dbReference>
<evidence type="ECO:0000256" key="4">
    <source>
        <dbReference type="RuleBase" id="RU362073"/>
    </source>
</evidence>
<evidence type="ECO:0000256" key="1">
    <source>
        <dbReference type="ARBA" id="ARBA00005709"/>
    </source>
</evidence>
<organism evidence="8 9">
    <name type="scientific">Planobispora takensis</name>
    <dbReference type="NCBI Taxonomy" id="1367882"/>
    <lineage>
        <taxon>Bacteria</taxon>
        <taxon>Bacillati</taxon>
        <taxon>Actinomycetota</taxon>
        <taxon>Actinomycetes</taxon>
        <taxon>Streptosporangiales</taxon>
        <taxon>Streptosporangiaceae</taxon>
        <taxon>Planobispora</taxon>
    </lineage>
</organism>
<evidence type="ECO:0000259" key="6">
    <source>
        <dbReference type="Pfam" id="PF00669"/>
    </source>
</evidence>
<evidence type="ECO:0000256" key="2">
    <source>
        <dbReference type="ARBA" id="ARBA00020110"/>
    </source>
</evidence>
<evidence type="ECO:0000313" key="8">
    <source>
        <dbReference type="EMBL" id="GII04889.1"/>
    </source>
</evidence>
<gene>
    <name evidence="8" type="primary">fliC</name>
    <name evidence="8" type="ORF">Pta02_68970</name>
</gene>
<sequence>MDGTARARPGRKIMGLRIDQSTGVTNAHRRPPAEADRPPVSPEVAPGDPRPGRSVSEIAESSPGGDRRTRVGELRAVVRSAQDGISAIQTAEAALTQAHSVLHHMRGLASRAAGGGQDARVQQADDRRFTQLKRELDRISAVVSGTGESLDGLSSPALRTGDGIDSAGRRIGGGDGLDAFSLGVGAASLVDGADPGDQTLNAAAAQAAVTSIDTALQAVSDTRARLGAAQDRFQHAISGLNLVIEQLSAPEARIRDAATARQMAAVIRDRIVPQAGAALPAQANQTPRSALKLVS</sequence>
<dbReference type="Pfam" id="PF00669">
    <property type="entry name" value="Flagellin_N"/>
    <property type="match status" value="1"/>
</dbReference>
<keyword evidence="9" id="KW-1185">Reference proteome</keyword>
<dbReference type="Gene3D" id="1.20.1330.10">
    <property type="entry name" value="f41 fragment of flagellin, N-terminal domain"/>
    <property type="match status" value="1"/>
</dbReference>
<keyword evidence="8" id="KW-0282">Flagellum</keyword>
<feature type="domain" description="Flagellin N-terminal" evidence="6">
    <location>
        <begin position="70"/>
        <end position="150"/>
    </location>
</feature>
<comment type="function">
    <text evidence="4">Flagellin is the subunit protein which polymerizes to form the filaments of bacterial flagella.</text>
</comment>
<comment type="similarity">
    <text evidence="1 4">Belongs to the bacterial flagellin family.</text>
</comment>
<keyword evidence="8" id="KW-0966">Cell projection</keyword>
<keyword evidence="3 4" id="KW-0975">Bacterial flagellum</keyword>
<dbReference type="EMBL" id="BOOK01000057">
    <property type="protein sequence ID" value="GII04889.1"/>
    <property type="molecule type" value="Genomic_DNA"/>
</dbReference>
<dbReference type="RefSeq" id="WP_203879124.1">
    <property type="nucleotide sequence ID" value="NZ_BOOK01000057.1"/>
</dbReference>
<dbReference type="Gene3D" id="6.10.10.10">
    <property type="entry name" value="Flagellar export chaperone, C-terminal domain"/>
    <property type="match status" value="1"/>
</dbReference>
<feature type="region of interest" description="Disordered" evidence="5">
    <location>
        <begin position="1"/>
        <end position="70"/>
    </location>
</feature>